<comment type="cofactor">
    <cofactor evidence="8">
        <name>Mg(2+)</name>
        <dbReference type="ChEBI" id="CHEBI:18420"/>
    </cofactor>
</comment>
<dbReference type="SUPFAM" id="SSF53448">
    <property type="entry name" value="Nucleotide-diphospho-sugar transferases"/>
    <property type="match status" value="1"/>
</dbReference>
<feature type="binding site" evidence="8">
    <location>
        <position position="100"/>
    </location>
    <ligand>
        <name>Mg(2+)</name>
        <dbReference type="ChEBI" id="CHEBI:18420"/>
    </ligand>
</feature>
<sequence length="191" mass="22375">MKDLIGIVLAGGQSKRFGKPKALAKRNGKEFILYSVETLRSITKNIIIVVHPELKKNLPVIDQAIFITDIEPYKGKGPLAGLFSVMSQYEAKWYMVLPCDVPFINDHILKILQLYQDEKWDAILPRVNKRIQPLVALYHRRVKEEIKSRLERNELSMKYLLDNIQVKYIDLIDEQPFMNINTKEEYEKFVR</sequence>
<proteinExistence type="inferred from homology"/>
<comment type="caution">
    <text evidence="10">The sequence shown here is derived from an EMBL/GenBank/DDBJ whole genome shotgun (WGS) entry which is preliminary data.</text>
</comment>
<accession>A0ABT9VPT1</accession>
<protein>
    <recommendedName>
        <fullName evidence="8">Probable molybdenum cofactor guanylyltransferase</fullName>
        <shortName evidence="8">MoCo guanylyltransferase</shortName>
        <ecNumber evidence="8">2.7.7.77</ecNumber>
    </recommendedName>
    <alternativeName>
        <fullName evidence="8">GTP:molybdopterin guanylyltransferase</fullName>
    </alternativeName>
    <alternativeName>
        <fullName evidence="8">Mo-MPT guanylyltransferase</fullName>
    </alternativeName>
    <alternativeName>
        <fullName evidence="8">Molybdopterin guanylyltransferase</fullName>
    </alternativeName>
    <alternativeName>
        <fullName evidence="8">Molybdopterin-guanine dinucleotide synthase</fullName>
        <shortName evidence="8">MGD synthase</shortName>
    </alternativeName>
</protein>
<feature type="binding site" evidence="8">
    <location>
        <position position="69"/>
    </location>
    <ligand>
        <name>GTP</name>
        <dbReference type="ChEBI" id="CHEBI:37565"/>
    </ligand>
</feature>
<dbReference type="InterPro" id="IPR029044">
    <property type="entry name" value="Nucleotide-diphossugar_trans"/>
</dbReference>
<dbReference type="InterPro" id="IPR025877">
    <property type="entry name" value="MobA-like_NTP_Trfase"/>
</dbReference>
<keyword evidence="4 8" id="KW-0547">Nucleotide-binding</keyword>
<comment type="similarity">
    <text evidence="8">Belongs to the MobA family.</text>
</comment>
<evidence type="ECO:0000256" key="1">
    <source>
        <dbReference type="ARBA" id="ARBA00022490"/>
    </source>
</evidence>
<evidence type="ECO:0000313" key="11">
    <source>
        <dbReference type="Proteomes" id="UP001225646"/>
    </source>
</evidence>
<comment type="domain">
    <text evidence="8">The N-terminal domain determines nucleotide recognition and specific binding, while the C-terminal domain determines the specific binding to the target protein.</text>
</comment>
<comment type="function">
    <text evidence="8">Transfers a GMP moiety from GTP to Mo-molybdopterin (Mo-MPT) cofactor (Moco or molybdenum cofactor) to form Mo-molybdopterin guanine dinucleotide (Mo-MGD) cofactor.</text>
</comment>
<comment type="subcellular location">
    <subcellularLocation>
        <location evidence="8">Cytoplasm</location>
    </subcellularLocation>
</comment>
<keyword evidence="11" id="KW-1185">Reference proteome</keyword>
<dbReference type="Gene3D" id="3.90.550.10">
    <property type="entry name" value="Spore Coat Polysaccharide Biosynthesis Protein SpsA, Chain A"/>
    <property type="match status" value="1"/>
</dbReference>
<evidence type="ECO:0000256" key="8">
    <source>
        <dbReference type="HAMAP-Rule" id="MF_00316"/>
    </source>
</evidence>
<dbReference type="InterPro" id="IPR013482">
    <property type="entry name" value="Molybde_CF_guanTrfase"/>
</dbReference>
<keyword evidence="10" id="KW-0548">Nucleotidyltransferase</keyword>
<evidence type="ECO:0000256" key="3">
    <source>
        <dbReference type="ARBA" id="ARBA00022723"/>
    </source>
</evidence>
<keyword evidence="7 8" id="KW-0501">Molybdenum cofactor biosynthesis</keyword>
<comment type="catalytic activity">
    <reaction evidence="8">
        <text>Mo-molybdopterin + GTP + H(+) = Mo-molybdopterin guanine dinucleotide + diphosphate</text>
        <dbReference type="Rhea" id="RHEA:34243"/>
        <dbReference type="ChEBI" id="CHEBI:15378"/>
        <dbReference type="ChEBI" id="CHEBI:33019"/>
        <dbReference type="ChEBI" id="CHEBI:37565"/>
        <dbReference type="ChEBI" id="CHEBI:71302"/>
        <dbReference type="ChEBI" id="CHEBI:71310"/>
        <dbReference type="EC" id="2.7.7.77"/>
    </reaction>
</comment>
<dbReference type="PANTHER" id="PTHR19136:SF81">
    <property type="entry name" value="MOLYBDENUM COFACTOR GUANYLYLTRANSFERASE"/>
    <property type="match status" value="1"/>
</dbReference>
<feature type="binding site" evidence="8">
    <location>
        <begin position="9"/>
        <end position="11"/>
    </location>
    <ligand>
        <name>GTP</name>
        <dbReference type="ChEBI" id="CHEBI:37565"/>
    </ligand>
</feature>
<keyword evidence="2 8" id="KW-0808">Transferase</keyword>
<dbReference type="EC" id="2.7.7.77" evidence="8"/>
<dbReference type="EMBL" id="JAUSTR010000008">
    <property type="protein sequence ID" value="MDQ0162989.1"/>
    <property type="molecule type" value="Genomic_DNA"/>
</dbReference>
<evidence type="ECO:0000256" key="5">
    <source>
        <dbReference type="ARBA" id="ARBA00022842"/>
    </source>
</evidence>
<evidence type="ECO:0000256" key="2">
    <source>
        <dbReference type="ARBA" id="ARBA00022679"/>
    </source>
</evidence>
<dbReference type="GO" id="GO:0061603">
    <property type="term" value="F:molybdenum cofactor guanylyltransferase activity"/>
    <property type="evidence" value="ECO:0007669"/>
    <property type="project" value="UniProtKB-EC"/>
</dbReference>
<feature type="binding site" evidence="8">
    <location>
        <position position="100"/>
    </location>
    <ligand>
        <name>GTP</name>
        <dbReference type="ChEBI" id="CHEBI:37565"/>
    </ligand>
</feature>
<dbReference type="RefSeq" id="WP_419152221.1">
    <property type="nucleotide sequence ID" value="NZ_JAUSTR010000008.1"/>
</dbReference>
<feature type="domain" description="MobA-like NTP transferase" evidence="9">
    <location>
        <begin position="6"/>
        <end position="152"/>
    </location>
</feature>
<name>A0ABT9VPT1_9BACI</name>
<keyword evidence="1 8" id="KW-0963">Cytoplasm</keyword>
<reference evidence="10 11" key="1">
    <citation type="submission" date="2023-07" db="EMBL/GenBank/DDBJ databases">
        <title>Genomic Encyclopedia of Type Strains, Phase IV (KMG-IV): sequencing the most valuable type-strain genomes for metagenomic binning, comparative biology and taxonomic classification.</title>
        <authorList>
            <person name="Goeker M."/>
        </authorList>
    </citation>
    <scope>NUCLEOTIDE SEQUENCE [LARGE SCALE GENOMIC DNA]</scope>
    <source>
        <strain evidence="10 11">DSM 19092</strain>
    </source>
</reference>
<dbReference type="HAMAP" id="MF_00316">
    <property type="entry name" value="MobA"/>
    <property type="match status" value="1"/>
</dbReference>
<keyword evidence="5 8" id="KW-0460">Magnesium</keyword>
<keyword evidence="3 8" id="KW-0479">Metal-binding</keyword>
<dbReference type="CDD" id="cd02503">
    <property type="entry name" value="MobA"/>
    <property type="match status" value="1"/>
</dbReference>
<evidence type="ECO:0000256" key="6">
    <source>
        <dbReference type="ARBA" id="ARBA00023134"/>
    </source>
</evidence>
<evidence type="ECO:0000256" key="4">
    <source>
        <dbReference type="ARBA" id="ARBA00022741"/>
    </source>
</evidence>
<dbReference type="Pfam" id="PF12804">
    <property type="entry name" value="NTP_transf_3"/>
    <property type="match status" value="1"/>
</dbReference>
<evidence type="ECO:0000259" key="9">
    <source>
        <dbReference type="Pfam" id="PF12804"/>
    </source>
</evidence>
<feature type="binding site" evidence="8">
    <location>
        <position position="21"/>
    </location>
    <ligand>
        <name>GTP</name>
        <dbReference type="ChEBI" id="CHEBI:37565"/>
    </ligand>
</feature>
<dbReference type="PANTHER" id="PTHR19136">
    <property type="entry name" value="MOLYBDENUM COFACTOR GUANYLYLTRANSFERASE"/>
    <property type="match status" value="1"/>
</dbReference>
<keyword evidence="6 8" id="KW-0342">GTP-binding</keyword>
<evidence type="ECO:0000256" key="7">
    <source>
        <dbReference type="ARBA" id="ARBA00023150"/>
    </source>
</evidence>
<comment type="caution">
    <text evidence="8">Lacks conserved residue(s) required for the propagation of feature annotation.</text>
</comment>
<gene>
    <name evidence="8" type="primary">mobA</name>
    <name evidence="10" type="ORF">J2S06_002066</name>
</gene>
<evidence type="ECO:0000313" key="10">
    <source>
        <dbReference type="EMBL" id="MDQ0162989.1"/>
    </source>
</evidence>
<organism evidence="10 11">
    <name type="scientific">Aeribacillus alveayuensis</name>
    <dbReference type="NCBI Taxonomy" id="279215"/>
    <lineage>
        <taxon>Bacteria</taxon>
        <taxon>Bacillati</taxon>
        <taxon>Bacillota</taxon>
        <taxon>Bacilli</taxon>
        <taxon>Bacillales</taxon>
        <taxon>Bacillaceae</taxon>
        <taxon>Aeribacillus</taxon>
    </lineage>
</organism>
<dbReference type="Proteomes" id="UP001225646">
    <property type="component" value="Unassembled WGS sequence"/>
</dbReference>